<feature type="compositionally biased region" description="Polar residues" evidence="1">
    <location>
        <begin position="64"/>
        <end position="78"/>
    </location>
</feature>
<comment type="caution">
    <text evidence="2">The sequence shown here is derived from an EMBL/GenBank/DDBJ whole genome shotgun (WGS) entry which is preliminary data.</text>
</comment>
<reference evidence="2" key="1">
    <citation type="submission" date="2018-11" db="EMBL/GenBank/DDBJ databases">
        <authorList>
            <consortium name="Pathogen Informatics"/>
        </authorList>
    </citation>
    <scope>NUCLEOTIDE SEQUENCE</scope>
</reference>
<dbReference type="EMBL" id="CAAALY010031979">
    <property type="protein sequence ID" value="VEL17293.1"/>
    <property type="molecule type" value="Genomic_DNA"/>
</dbReference>
<gene>
    <name evidence="2" type="ORF">PXEA_LOCUS10733</name>
</gene>
<feature type="region of interest" description="Disordered" evidence="1">
    <location>
        <begin position="1"/>
        <end position="171"/>
    </location>
</feature>
<keyword evidence="3" id="KW-1185">Reference proteome</keyword>
<dbReference type="AlphaFoldDB" id="A0A3S5A1J2"/>
<organism evidence="2 3">
    <name type="scientific">Protopolystoma xenopodis</name>
    <dbReference type="NCBI Taxonomy" id="117903"/>
    <lineage>
        <taxon>Eukaryota</taxon>
        <taxon>Metazoa</taxon>
        <taxon>Spiralia</taxon>
        <taxon>Lophotrochozoa</taxon>
        <taxon>Platyhelminthes</taxon>
        <taxon>Monogenea</taxon>
        <taxon>Polyopisthocotylea</taxon>
        <taxon>Polystomatidea</taxon>
        <taxon>Polystomatidae</taxon>
        <taxon>Protopolystoma</taxon>
    </lineage>
</organism>
<evidence type="ECO:0000313" key="3">
    <source>
        <dbReference type="Proteomes" id="UP000784294"/>
    </source>
</evidence>
<feature type="compositionally biased region" description="Low complexity" evidence="1">
    <location>
        <begin position="79"/>
        <end position="97"/>
    </location>
</feature>
<feature type="compositionally biased region" description="Low complexity" evidence="1">
    <location>
        <begin position="1"/>
        <end position="21"/>
    </location>
</feature>
<dbReference type="Proteomes" id="UP000784294">
    <property type="component" value="Unassembled WGS sequence"/>
</dbReference>
<accession>A0A3S5A1J2</accession>
<proteinExistence type="predicted"/>
<evidence type="ECO:0000313" key="2">
    <source>
        <dbReference type="EMBL" id="VEL17293.1"/>
    </source>
</evidence>
<evidence type="ECO:0000256" key="1">
    <source>
        <dbReference type="SAM" id="MobiDB-lite"/>
    </source>
</evidence>
<name>A0A3S5A1J2_9PLAT</name>
<sequence>MVSTTAASTTFTHSTSTAAFTKEPGATANASSMLAGPDAVPVLSGPVPSPIGSGQAELEVGSPAQHQPDSTTQGIPFTSSSRRPGSHSRSPSPIPSSGFVSTSGRGLAALTPPSCDALVPGPASSVNQPTRWGRGSTLRPLAAPRGRFQRNSPADQEPPSPAVPGLRHGESIDELWLPCNLGDV</sequence>
<protein>
    <submittedName>
        <fullName evidence="2">Uncharacterized protein</fullName>
    </submittedName>
</protein>